<reference evidence="4 5" key="1">
    <citation type="submission" date="2021-02" db="EMBL/GenBank/DDBJ databases">
        <title>Taxonomically Unique Crown Gall-Associated Xanthomonas Stains Have Deficiency in Virulence Repertories.</title>
        <authorList>
            <person name="Mafakheri H."/>
            <person name="Taghavi S.M."/>
            <person name="Dimkic I."/>
            <person name="Nemanja K."/>
            <person name="Osdaghi E."/>
        </authorList>
    </citation>
    <scope>NUCLEOTIDE SEQUENCE [LARGE SCALE GENOMIC DNA]</scope>
    <source>
        <strain evidence="4 5">FX4</strain>
    </source>
</reference>
<dbReference type="InterPro" id="IPR057166">
    <property type="entry name" value="DUF7844"/>
</dbReference>
<dbReference type="RefSeq" id="WP_206231207.1">
    <property type="nucleotide sequence ID" value="NZ_JAFIWB010000049.1"/>
</dbReference>
<feature type="domain" description="Lnb N-terminal periplasmic" evidence="2">
    <location>
        <begin position="239"/>
        <end position="409"/>
    </location>
</feature>
<evidence type="ECO:0000256" key="1">
    <source>
        <dbReference type="SAM" id="SignalP"/>
    </source>
</evidence>
<dbReference type="Proteomes" id="UP000695802">
    <property type="component" value="Unassembled WGS sequence"/>
</dbReference>
<dbReference type="Pfam" id="PF25226">
    <property type="entry name" value="DUF7844"/>
    <property type="match status" value="2"/>
</dbReference>
<accession>A0ABS3BA41</accession>
<evidence type="ECO:0000313" key="5">
    <source>
        <dbReference type="Proteomes" id="UP000695802"/>
    </source>
</evidence>
<name>A0ABS3BA41_9XANT</name>
<feature type="domain" description="DUF7844" evidence="3">
    <location>
        <begin position="30"/>
        <end position="136"/>
    </location>
</feature>
<dbReference type="PROSITE" id="PS51257">
    <property type="entry name" value="PROKAR_LIPOPROTEIN"/>
    <property type="match status" value="1"/>
</dbReference>
<gene>
    <name evidence="4" type="ORF">JR064_22575</name>
</gene>
<feature type="domain" description="DUF7844" evidence="3">
    <location>
        <begin position="140"/>
        <end position="221"/>
    </location>
</feature>
<evidence type="ECO:0000259" key="3">
    <source>
        <dbReference type="Pfam" id="PF25226"/>
    </source>
</evidence>
<comment type="caution">
    <text evidence="4">The sequence shown here is derived from an EMBL/GenBank/DDBJ whole genome shotgun (WGS) entry which is preliminary data.</text>
</comment>
<evidence type="ECO:0000313" key="4">
    <source>
        <dbReference type="EMBL" id="MBN6104939.1"/>
    </source>
</evidence>
<dbReference type="InterPro" id="IPR025178">
    <property type="entry name" value="Lnb_N"/>
</dbReference>
<sequence length="656" mass="71192">MPRRRLRRLAWLAWLALLWLACALPAQAVRLQVDPGGLSASERAASQALLDATLPTLPPAWAAAIETPLTLQWRDDLPEQVHGRAQARHLLLNKALLRAWLAAPAAGAADGGADPARRPAVAALLHELAHFYDRSAAGRLSSDPRLLDLAGWQVSPMRLGLRMGRNAFSERSPDRYELASPTEFVAVNLEHFLLDPDYACRRPALARYFAQRLAWSPPTSACAPGLAYLQDPLADETALLQLDPARVYAIDYLLAEGNAQPMSHWGHSMLRLVICAPGRAPGPDCRLDLAYHKVLSFRAFVDDVQISSVRGLIGSYPSRLFVLPLRQVVDDYTQVQLRGLQSIPLRLTADERAALLERAAQLHWSYDGRYYFLSNNCAVETYKLLHDGVPRLAGARLAGISPTGLLRRLGRAGIADTAVLDDAEAAARQGYYFAPASAHYAAMFAVARAQLALPARSVETWLDLPAAQRAPWLQRGDLRASAALLLLENAARRRQEQRGRDALKRRYLARAHLPASKMADSGAGADAGAGDGTTVADAAGSQTRDAAAAVRAVLAQQGLLSQPSTLLQGQPGYGLPQAQERAWLQQQGQARIDALRSDGAALQARLHALLPPPLRAELRQIDTNLATVGARLRDLNREGGGLQLLSPSLLQPADTK</sequence>
<proteinExistence type="predicted"/>
<feature type="chain" id="PRO_5046346137" evidence="1">
    <location>
        <begin position="29"/>
        <end position="656"/>
    </location>
</feature>
<dbReference type="EMBL" id="JAFIWB010000049">
    <property type="protein sequence ID" value="MBN6104939.1"/>
    <property type="molecule type" value="Genomic_DNA"/>
</dbReference>
<keyword evidence="1" id="KW-0732">Signal</keyword>
<organism evidence="4 5">
    <name type="scientific">Xanthomonas bonasiae</name>
    <dbReference type="NCBI Taxonomy" id="2810351"/>
    <lineage>
        <taxon>Bacteria</taxon>
        <taxon>Pseudomonadati</taxon>
        <taxon>Pseudomonadota</taxon>
        <taxon>Gammaproteobacteria</taxon>
        <taxon>Lysobacterales</taxon>
        <taxon>Lysobacteraceae</taxon>
        <taxon>Xanthomonas</taxon>
    </lineage>
</organism>
<keyword evidence="5" id="KW-1185">Reference proteome</keyword>
<feature type="signal peptide" evidence="1">
    <location>
        <begin position="1"/>
        <end position="28"/>
    </location>
</feature>
<protein>
    <submittedName>
        <fullName evidence="4">DUF4105 domain-containing protein</fullName>
    </submittedName>
</protein>
<evidence type="ECO:0000259" key="2">
    <source>
        <dbReference type="Pfam" id="PF13387"/>
    </source>
</evidence>
<dbReference type="Pfam" id="PF13387">
    <property type="entry name" value="Lnb_N"/>
    <property type="match status" value="1"/>
</dbReference>